<keyword evidence="8" id="KW-1185">Reference proteome</keyword>
<dbReference type="PRINTS" id="PR01036">
    <property type="entry name" value="TCRTETB"/>
</dbReference>
<dbReference type="PANTHER" id="PTHR23501">
    <property type="entry name" value="MAJOR FACILITATOR SUPERFAMILY"/>
    <property type="match status" value="1"/>
</dbReference>
<evidence type="ECO:0000256" key="2">
    <source>
        <dbReference type="ARBA" id="ARBA00022692"/>
    </source>
</evidence>
<dbReference type="GO" id="GO:0022857">
    <property type="term" value="F:transmembrane transporter activity"/>
    <property type="evidence" value="ECO:0007669"/>
    <property type="project" value="InterPro"/>
</dbReference>
<feature type="transmembrane region" description="Helical" evidence="5">
    <location>
        <begin position="336"/>
        <end position="357"/>
    </location>
</feature>
<evidence type="ECO:0000256" key="4">
    <source>
        <dbReference type="ARBA" id="ARBA00023136"/>
    </source>
</evidence>
<keyword evidence="4 5" id="KW-0472">Membrane</keyword>
<dbReference type="SUPFAM" id="SSF103473">
    <property type="entry name" value="MFS general substrate transporter"/>
    <property type="match status" value="1"/>
</dbReference>
<feature type="transmembrane region" description="Helical" evidence="5">
    <location>
        <begin position="91"/>
        <end position="109"/>
    </location>
</feature>
<feature type="transmembrane region" description="Helical" evidence="5">
    <location>
        <begin position="21"/>
        <end position="47"/>
    </location>
</feature>
<feature type="transmembrane region" description="Helical" evidence="5">
    <location>
        <begin position="148"/>
        <end position="172"/>
    </location>
</feature>
<organism evidence="7 8">
    <name type="scientific">Glutamicibacter mishrai</name>
    <dbReference type="NCBI Taxonomy" id="1775880"/>
    <lineage>
        <taxon>Bacteria</taxon>
        <taxon>Bacillati</taxon>
        <taxon>Actinomycetota</taxon>
        <taxon>Actinomycetes</taxon>
        <taxon>Micrococcales</taxon>
        <taxon>Micrococcaceae</taxon>
        <taxon>Glutamicibacter</taxon>
    </lineage>
</organism>
<dbReference type="PROSITE" id="PS50850">
    <property type="entry name" value="MFS"/>
    <property type="match status" value="1"/>
</dbReference>
<dbReference type="InterPro" id="IPR020846">
    <property type="entry name" value="MFS_dom"/>
</dbReference>
<dbReference type="RefSeq" id="WP_172511862.1">
    <property type="nucleotide sequence ID" value="NZ_CP032549.1"/>
</dbReference>
<accession>A0A6H0SKJ8</accession>
<feature type="transmembrane region" description="Helical" evidence="5">
    <location>
        <begin position="430"/>
        <end position="448"/>
    </location>
</feature>
<reference evidence="7 8" key="1">
    <citation type="submission" date="2018-09" db="EMBL/GenBank/DDBJ databases">
        <title>Glutamicibacter mishrai S5-52T (LMG 29155T = KCTC 39846T).</title>
        <authorList>
            <person name="Das S.K."/>
        </authorList>
    </citation>
    <scope>NUCLEOTIDE SEQUENCE [LARGE SCALE GENOMIC DNA]</scope>
    <source>
        <strain evidence="7 8">S5-52</strain>
    </source>
</reference>
<keyword evidence="2 5" id="KW-0812">Transmembrane</keyword>
<dbReference type="AlphaFoldDB" id="A0A6H0SKJ8"/>
<feature type="transmembrane region" description="Helical" evidence="5">
    <location>
        <begin position="240"/>
        <end position="260"/>
    </location>
</feature>
<dbReference type="InterPro" id="IPR011701">
    <property type="entry name" value="MFS"/>
</dbReference>
<comment type="subcellular location">
    <subcellularLocation>
        <location evidence="1">Cell membrane</location>
        <topology evidence="1">Multi-pass membrane protein</topology>
    </subcellularLocation>
</comment>
<dbReference type="Pfam" id="PF07690">
    <property type="entry name" value="MFS_1"/>
    <property type="match status" value="1"/>
</dbReference>
<evidence type="ECO:0000256" key="1">
    <source>
        <dbReference type="ARBA" id="ARBA00004651"/>
    </source>
</evidence>
<gene>
    <name evidence="7" type="ORF">D3791_08030</name>
</gene>
<feature type="transmembrane region" description="Helical" evidence="5">
    <location>
        <begin position="115"/>
        <end position="136"/>
    </location>
</feature>
<feature type="transmembrane region" description="Helical" evidence="5">
    <location>
        <begin position="59"/>
        <end position="79"/>
    </location>
</feature>
<feature type="domain" description="Major facilitator superfamily (MFS) profile" evidence="6">
    <location>
        <begin position="25"/>
        <end position="453"/>
    </location>
</feature>
<dbReference type="Proteomes" id="UP000502331">
    <property type="component" value="Chromosome"/>
</dbReference>
<feature type="transmembrane region" description="Helical" evidence="5">
    <location>
        <begin position="363"/>
        <end position="381"/>
    </location>
</feature>
<name>A0A6H0SKJ8_9MICC</name>
<keyword evidence="3 5" id="KW-1133">Transmembrane helix</keyword>
<proteinExistence type="predicted"/>
<sequence length="461" mass="48450">MPLRRSSHTPAPATETIYAPQFLATTMGMFILVFLVAFESMAVTTVMPMVSELLNGERYFALAFAAPIASGMLGMVAAGEVTDRWGPKHPLFISVAIFCVGLLICGSAANMQMLIGGRILQGIGGGAITVAIYVLIARAYPGHLHSKIFALFATAWVLPAMIGPWLAGLMAVHLGWRWVFSGVAVLVLVAFCAMIPVLKSLDSERNHDLGKVSVKRLALAGLTGLAVICMNLLGNSNSRWSLAGLALALVVALLAIRPLLPRGTFLVRRGLPATIMTRIFITGAFFGVEVYLPYLLREDYFLAPDRAGLILTASALCWSMGSWLQGKLGEKIESSTCITLGAVAGSVAIATALATAIYHPPVFVLVCGWAVGGFGMGLIFPRQNVNMLSLSAKEEQGFNSSAMTVADSLGNAGATAIGGVIFAMAAAGTGFISVFAFSLVLILILIAISPRTKGTPAPSEG</sequence>
<evidence type="ECO:0000259" key="6">
    <source>
        <dbReference type="PROSITE" id="PS50850"/>
    </source>
</evidence>
<feature type="transmembrane region" description="Helical" evidence="5">
    <location>
        <begin position="178"/>
        <end position="197"/>
    </location>
</feature>
<feature type="transmembrane region" description="Helical" evidence="5">
    <location>
        <begin position="272"/>
        <end position="294"/>
    </location>
</feature>
<evidence type="ECO:0000313" key="7">
    <source>
        <dbReference type="EMBL" id="QIV87081.1"/>
    </source>
</evidence>
<evidence type="ECO:0000256" key="5">
    <source>
        <dbReference type="SAM" id="Phobius"/>
    </source>
</evidence>
<dbReference type="InterPro" id="IPR036259">
    <property type="entry name" value="MFS_trans_sf"/>
</dbReference>
<dbReference type="Gene3D" id="1.20.1250.20">
    <property type="entry name" value="MFS general substrate transporter like domains"/>
    <property type="match status" value="2"/>
</dbReference>
<dbReference type="GO" id="GO:0005886">
    <property type="term" value="C:plasma membrane"/>
    <property type="evidence" value="ECO:0007669"/>
    <property type="project" value="UniProtKB-SubCell"/>
</dbReference>
<feature type="transmembrane region" description="Helical" evidence="5">
    <location>
        <begin position="217"/>
        <end position="234"/>
    </location>
</feature>
<evidence type="ECO:0000313" key="8">
    <source>
        <dbReference type="Proteomes" id="UP000502331"/>
    </source>
</evidence>
<dbReference type="PANTHER" id="PTHR23501:SF154">
    <property type="entry name" value="MULTIDRUG-EFFLUX TRANSPORTER RV1634-RELATED"/>
    <property type="match status" value="1"/>
</dbReference>
<dbReference type="EMBL" id="CP032549">
    <property type="protein sequence ID" value="QIV87081.1"/>
    <property type="molecule type" value="Genomic_DNA"/>
</dbReference>
<evidence type="ECO:0000256" key="3">
    <source>
        <dbReference type="ARBA" id="ARBA00022989"/>
    </source>
</evidence>
<protein>
    <submittedName>
        <fullName evidence="7">MFS transporter</fullName>
    </submittedName>
</protein>